<protein>
    <submittedName>
        <fullName evidence="1">Uncharacterized protein</fullName>
    </submittedName>
</protein>
<organism evidence="1 2">
    <name type="scientific">Leifsonia aquatica ATCC 14665</name>
    <dbReference type="NCBI Taxonomy" id="1358026"/>
    <lineage>
        <taxon>Bacteria</taxon>
        <taxon>Bacillati</taxon>
        <taxon>Actinomycetota</taxon>
        <taxon>Actinomycetes</taxon>
        <taxon>Micrococcales</taxon>
        <taxon>Microbacteriaceae</taxon>
        <taxon>Leifsonia</taxon>
    </lineage>
</organism>
<dbReference type="EMBL" id="AWVQ01000668">
    <property type="protein sequence ID" value="ERK69563.1"/>
    <property type="molecule type" value="Genomic_DNA"/>
</dbReference>
<name>U2SWB2_LEIAQ</name>
<dbReference type="Proteomes" id="UP000016605">
    <property type="component" value="Unassembled WGS sequence"/>
</dbReference>
<reference evidence="1 2" key="1">
    <citation type="submission" date="2013-08" db="EMBL/GenBank/DDBJ databases">
        <authorList>
            <person name="Weinstock G."/>
            <person name="Sodergren E."/>
            <person name="Wylie T."/>
            <person name="Fulton L."/>
            <person name="Fulton R."/>
            <person name="Fronick C."/>
            <person name="O'Laughlin M."/>
            <person name="Godfrey J."/>
            <person name="Miner T."/>
            <person name="Herter B."/>
            <person name="Appelbaum E."/>
            <person name="Cordes M."/>
            <person name="Lek S."/>
            <person name="Wollam A."/>
            <person name="Pepin K.H."/>
            <person name="Palsikar V.B."/>
            <person name="Mitreva M."/>
            <person name="Wilson R.K."/>
        </authorList>
    </citation>
    <scope>NUCLEOTIDE SEQUENCE [LARGE SCALE GENOMIC DNA]</scope>
    <source>
        <strain evidence="1 2">ATCC 14665</strain>
    </source>
</reference>
<proteinExistence type="predicted"/>
<gene>
    <name evidence="1" type="ORF">N136_04113</name>
</gene>
<comment type="caution">
    <text evidence="1">The sequence shown here is derived from an EMBL/GenBank/DDBJ whole genome shotgun (WGS) entry which is preliminary data.</text>
</comment>
<sequence length="53" mass="4727">MGEVRGFGVAGGASDAGASGAGLPDAGLSDAGLSVGFALSVGPLFGAGVAFSA</sequence>
<accession>U2SWB2</accession>
<evidence type="ECO:0000313" key="1">
    <source>
        <dbReference type="EMBL" id="ERK69563.1"/>
    </source>
</evidence>
<dbReference type="AlphaFoldDB" id="U2SWB2"/>
<feature type="non-terminal residue" evidence="1">
    <location>
        <position position="53"/>
    </location>
</feature>
<dbReference type="HOGENOM" id="CLU_3073326_0_0_11"/>
<evidence type="ECO:0000313" key="2">
    <source>
        <dbReference type="Proteomes" id="UP000016605"/>
    </source>
</evidence>